<gene>
    <name evidence="1" type="ORF">RND81_07G032700</name>
</gene>
<proteinExistence type="predicted"/>
<dbReference type="EMBL" id="JBDFQZ010000007">
    <property type="protein sequence ID" value="KAK9705083.1"/>
    <property type="molecule type" value="Genomic_DNA"/>
</dbReference>
<reference evidence="1" key="1">
    <citation type="submission" date="2024-03" db="EMBL/GenBank/DDBJ databases">
        <title>WGS assembly of Saponaria officinalis var. Norfolk2.</title>
        <authorList>
            <person name="Jenkins J."/>
            <person name="Shu S."/>
            <person name="Grimwood J."/>
            <person name="Barry K."/>
            <person name="Goodstein D."/>
            <person name="Schmutz J."/>
            <person name="Leebens-Mack J."/>
            <person name="Osbourn A."/>
        </authorList>
    </citation>
    <scope>NUCLEOTIDE SEQUENCE [LARGE SCALE GENOMIC DNA]</scope>
    <source>
        <strain evidence="1">JIC</strain>
    </source>
</reference>
<dbReference type="AlphaFoldDB" id="A0AAW1JK58"/>
<name>A0AAW1JK58_SAPOF</name>
<accession>A0AAW1JK58</accession>
<keyword evidence="2" id="KW-1185">Reference proteome</keyword>
<evidence type="ECO:0008006" key="3">
    <source>
        <dbReference type="Google" id="ProtNLM"/>
    </source>
</evidence>
<sequence>PRAVASHKICTDKKHGGLGLINNTLFNKAAMGMYVWYLASKADHLWIHWVSNVYLKRVNYYLEQTMDQGTGAKADWWGALDCFLCANGTDDVDHLFLKCDLSNRCVCLAAKWLGINPRSLNCWQRRMKCRTGSVIKRQVYTAVVEAICYKIWVARNSARFSMYVRSRRL</sequence>
<dbReference type="Proteomes" id="UP001443914">
    <property type="component" value="Unassembled WGS sequence"/>
</dbReference>
<evidence type="ECO:0000313" key="2">
    <source>
        <dbReference type="Proteomes" id="UP001443914"/>
    </source>
</evidence>
<protein>
    <recommendedName>
        <fullName evidence="3">Reverse transcriptase zinc-binding domain-containing protein</fullName>
    </recommendedName>
</protein>
<dbReference type="PANTHER" id="PTHR33116:SF78">
    <property type="entry name" value="OS12G0587133 PROTEIN"/>
    <property type="match status" value="1"/>
</dbReference>
<comment type="caution">
    <text evidence="1">The sequence shown here is derived from an EMBL/GenBank/DDBJ whole genome shotgun (WGS) entry which is preliminary data.</text>
</comment>
<organism evidence="1 2">
    <name type="scientific">Saponaria officinalis</name>
    <name type="common">Common soapwort</name>
    <name type="synonym">Lychnis saponaria</name>
    <dbReference type="NCBI Taxonomy" id="3572"/>
    <lineage>
        <taxon>Eukaryota</taxon>
        <taxon>Viridiplantae</taxon>
        <taxon>Streptophyta</taxon>
        <taxon>Embryophyta</taxon>
        <taxon>Tracheophyta</taxon>
        <taxon>Spermatophyta</taxon>
        <taxon>Magnoliopsida</taxon>
        <taxon>eudicotyledons</taxon>
        <taxon>Gunneridae</taxon>
        <taxon>Pentapetalae</taxon>
        <taxon>Caryophyllales</taxon>
        <taxon>Caryophyllaceae</taxon>
        <taxon>Caryophylleae</taxon>
        <taxon>Saponaria</taxon>
    </lineage>
</organism>
<feature type="non-terminal residue" evidence="1">
    <location>
        <position position="1"/>
    </location>
</feature>
<dbReference type="PANTHER" id="PTHR33116">
    <property type="entry name" value="REVERSE TRANSCRIPTASE ZINC-BINDING DOMAIN-CONTAINING PROTEIN-RELATED-RELATED"/>
    <property type="match status" value="1"/>
</dbReference>
<evidence type="ECO:0000313" key="1">
    <source>
        <dbReference type="EMBL" id="KAK9705083.1"/>
    </source>
</evidence>